<reference evidence="7 8" key="1">
    <citation type="submission" date="2023-01" db="EMBL/GenBank/DDBJ databases">
        <title>Analysis of 21 Apiospora genomes using comparative genomics revels a genus with tremendous synthesis potential of carbohydrate active enzymes and secondary metabolites.</title>
        <authorList>
            <person name="Sorensen T."/>
        </authorList>
    </citation>
    <scope>NUCLEOTIDE SEQUENCE [LARGE SCALE GENOMIC DNA]</scope>
    <source>
        <strain evidence="7 8">CBS 33761</strain>
    </source>
</reference>
<name>A0ABR1UD54_9PEZI</name>
<proteinExistence type="inferred from homology"/>
<feature type="transmembrane region" description="Helical" evidence="6">
    <location>
        <begin position="20"/>
        <end position="40"/>
    </location>
</feature>
<evidence type="ECO:0000256" key="3">
    <source>
        <dbReference type="ARBA" id="ARBA00022692"/>
    </source>
</evidence>
<dbReference type="Gene3D" id="1.20.1260.100">
    <property type="entry name" value="TspO/MBR protein"/>
    <property type="match status" value="1"/>
</dbReference>
<gene>
    <name evidence="7" type="ORF">PG993_002041</name>
</gene>
<organism evidence="7 8">
    <name type="scientific">Apiospora rasikravindrae</name>
    <dbReference type="NCBI Taxonomy" id="990691"/>
    <lineage>
        <taxon>Eukaryota</taxon>
        <taxon>Fungi</taxon>
        <taxon>Dikarya</taxon>
        <taxon>Ascomycota</taxon>
        <taxon>Pezizomycotina</taxon>
        <taxon>Sordariomycetes</taxon>
        <taxon>Xylariomycetidae</taxon>
        <taxon>Amphisphaeriales</taxon>
        <taxon>Apiosporaceae</taxon>
        <taxon>Apiospora</taxon>
    </lineage>
</organism>
<dbReference type="InterPro" id="IPR004307">
    <property type="entry name" value="TspO_MBR"/>
</dbReference>
<keyword evidence="3 6" id="KW-0812">Transmembrane</keyword>
<comment type="similarity">
    <text evidence="2">Belongs to the TspO/BZRP family.</text>
</comment>
<evidence type="ECO:0000256" key="6">
    <source>
        <dbReference type="SAM" id="Phobius"/>
    </source>
</evidence>
<evidence type="ECO:0000256" key="4">
    <source>
        <dbReference type="ARBA" id="ARBA00022989"/>
    </source>
</evidence>
<dbReference type="PANTHER" id="PTHR10057:SF0">
    <property type="entry name" value="TRANSLOCATOR PROTEIN"/>
    <property type="match status" value="1"/>
</dbReference>
<dbReference type="EMBL" id="JAQQWK010000001">
    <property type="protein sequence ID" value="KAK8056814.1"/>
    <property type="molecule type" value="Genomic_DNA"/>
</dbReference>
<feature type="transmembrane region" description="Helical" evidence="6">
    <location>
        <begin position="160"/>
        <end position="179"/>
    </location>
</feature>
<accession>A0ABR1UD54</accession>
<evidence type="ECO:0000313" key="8">
    <source>
        <dbReference type="Proteomes" id="UP001444661"/>
    </source>
</evidence>
<keyword evidence="5 6" id="KW-0472">Membrane</keyword>
<comment type="caution">
    <text evidence="7">The sequence shown here is derived from an EMBL/GenBank/DDBJ whole genome shotgun (WGS) entry which is preliminary data.</text>
</comment>
<evidence type="ECO:0000313" key="7">
    <source>
        <dbReference type="EMBL" id="KAK8056814.1"/>
    </source>
</evidence>
<keyword evidence="4 6" id="KW-1133">Transmembrane helix</keyword>
<dbReference type="PANTHER" id="PTHR10057">
    <property type="entry name" value="PERIPHERAL-TYPE BENZODIAZEPINE RECEPTOR"/>
    <property type="match status" value="1"/>
</dbReference>
<dbReference type="Pfam" id="PF03073">
    <property type="entry name" value="TspO_MBR"/>
    <property type="match status" value="1"/>
</dbReference>
<feature type="transmembrane region" description="Helical" evidence="6">
    <location>
        <begin position="134"/>
        <end position="154"/>
    </location>
</feature>
<dbReference type="CDD" id="cd15904">
    <property type="entry name" value="TSPO_MBR"/>
    <property type="match status" value="1"/>
</dbReference>
<dbReference type="InterPro" id="IPR038330">
    <property type="entry name" value="TspO/MBR-related_sf"/>
</dbReference>
<comment type="subcellular location">
    <subcellularLocation>
        <location evidence="1">Membrane</location>
        <topology evidence="1">Multi-pass membrane protein</topology>
    </subcellularLocation>
</comment>
<evidence type="ECO:0000256" key="5">
    <source>
        <dbReference type="ARBA" id="ARBA00023136"/>
    </source>
</evidence>
<evidence type="ECO:0000256" key="1">
    <source>
        <dbReference type="ARBA" id="ARBA00004141"/>
    </source>
</evidence>
<sequence length="201" mass="22292">MTTYIPQITIPHQVFSNAAASVLLPIALGTGVGFSTRLLFPNRIPVTASKTQDTYRLMKQPPLRPPPQVFGPAWTTLYGLMGYAAHRAITAGLNPLTSSVEGVRDAKHAATLYTIQLGLNLAWMPLFFGMRKPVAALVDIVALLGLNSYLTYQFFQMDTVAGWCFVPYVAWLSFATYLNTGVGYMNNWKITDEDLLKKRNE</sequence>
<dbReference type="Proteomes" id="UP001444661">
    <property type="component" value="Unassembled WGS sequence"/>
</dbReference>
<protein>
    <submittedName>
        <fullName evidence="7">TspO/MBR family protein</fullName>
    </submittedName>
</protein>
<evidence type="ECO:0000256" key="2">
    <source>
        <dbReference type="ARBA" id="ARBA00007524"/>
    </source>
</evidence>
<keyword evidence="8" id="KW-1185">Reference proteome</keyword>